<proteinExistence type="inferred from homology"/>
<comment type="caution">
    <text evidence="3">The sequence shown here is derived from an EMBL/GenBank/DDBJ whole genome shotgun (WGS) entry which is preliminary data.</text>
</comment>
<feature type="domain" description="NAD-dependent epimerase/dehydratase" evidence="2">
    <location>
        <begin position="4"/>
        <end position="236"/>
    </location>
</feature>
<dbReference type="Pfam" id="PF01370">
    <property type="entry name" value="Epimerase"/>
    <property type="match status" value="1"/>
</dbReference>
<dbReference type="EMBL" id="JAUHMF010000002">
    <property type="protein sequence ID" value="MDT8899393.1"/>
    <property type="molecule type" value="Genomic_DNA"/>
</dbReference>
<keyword evidence="4" id="KW-1185">Reference proteome</keyword>
<evidence type="ECO:0000313" key="4">
    <source>
        <dbReference type="Proteomes" id="UP001254165"/>
    </source>
</evidence>
<name>A0ABU3NRD5_9CHLR</name>
<dbReference type="InterPro" id="IPR036291">
    <property type="entry name" value="NAD(P)-bd_dom_sf"/>
</dbReference>
<dbReference type="RefSeq" id="WP_315626090.1">
    <property type="nucleotide sequence ID" value="NZ_JAUHMF010000002.1"/>
</dbReference>
<evidence type="ECO:0000256" key="1">
    <source>
        <dbReference type="ARBA" id="ARBA00007637"/>
    </source>
</evidence>
<organism evidence="3 4">
    <name type="scientific">Thermanaerothrix solaris</name>
    <dbReference type="NCBI Taxonomy" id="3058434"/>
    <lineage>
        <taxon>Bacteria</taxon>
        <taxon>Bacillati</taxon>
        <taxon>Chloroflexota</taxon>
        <taxon>Anaerolineae</taxon>
        <taxon>Anaerolineales</taxon>
        <taxon>Anaerolineaceae</taxon>
        <taxon>Thermanaerothrix</taxon>
    </lineage>
</organism>
<protein>
    <submittedName>
        <fullName evidence="3">SDR family NAD(P)-dependent oxidoreductase</fullName>
    </submittedName>
</protein>
<accession>A0ABU3NRD5</accession>
<dbReference type="PANTHER" id="PTHR43000">
    <property type="entry name" value="DTDP-D-GLUCOSE 4,6-DEHYDRATASE-RELATED"/>
    <property type="match status" value="1"/>
</dbReference>
<sequence>MMKVLVTGGAGFIGSHLVDRLSQQAEYEVIILDNLLRGRLENIAHHRHNPRIDFVHGDVRRYGDVLDAMRGCQIVYHLAAQTRVMSSVSRVDACFETNVIGTFNVLKAAHHLEVSKVIFTSSGEVYGEPRHLPVDESHPLRSKNPYGASKVAAEVYCQVFQEIYALPVIVLRLSHVYGPRDVERVIPIWVRNALDGKDLIVYGGEQIIDIIWVEKVTEALLRATALPTPSEPINIGNGKGVPILTLAKRILELTNSPSQLVLKPPRAAEVVRYEPRVERMRTLLDLHPTEDALEHLPELITIWRESL</sequence>
<dbReference type="InterPro" id="IPR001509">
    <property type="entry name" value="Epimerase_deHydtase"/>
</dbReference>
<comment type="similarity">
    <text evidence="1">Belongs to the NAD(P)-dependent epimerase/dehydratase family.</text>
</comment>
<dbReference type="SUPFAM" id="SSF51735">
    <property type="entry name" value="NAD(P)-binding Rossmann-fold domains"/>
    <property type="match status" value="1"/>
</dbReference>
<dbReference type="Proteomes" id="UP001254165">
    <property type="component" value="Unassembled WGS sequence"/>
</dbReference>
<dbReference type="Gene3D" id="3.90.25.10">
    <property type="entry name" value="UDP-galactose 4-epimerase, domain 1"/>
    <property type="match status" value="1"/>
</dbReference>
<gene>
    <name evidence="3" type="ORF">QYE77_14095</name>
</gene>
<reference evidence="3 4" key="1">
    <citation type="submission" date="2023-07" db="EMBL/GenBank/DDBJ databases">
        <title>Novel species of Thermanaerothrix with wide hydrolytic capabilities.</title>
        <authorList>
            <person name="Zayulina K.S."/>
            <person name="Podosokorskaya O.A."/>
            <person name="Elcheninov A.G."/>
        </authorList>
    </citation>
    <scope>NUCLEOTIDE SEQUENCE [LARGE SCALE GENOMIC DNA]</scope>
    <source>
        <strain evidence="3 4">4228-RoL</strain>
    </source>
</reference>
<evidence type="ECO:0000259" key="2">
    <source>
        <dbReference type="Pfam" id="PF01370"/>
    </source>
</evidence>
<dbReference type="Gene3D" id="3.40.50.720">
    <property type="entry name" value="NAD(P)-binding Rossmann-like Domain"/>
    <property type="match status" value="1"/>
</dbReference>
<evidence type="ECO:0000313" key="3">
    <source>
        <dbReference type="EMBL" id="MDT8899393.1"/>
    </source>
</evidence>